<comment type="caution">
    <text evidence="1">The sequence shown here is derived from an EMBL/GenBank/DDBJ whole genome shotgun (WGS) entry which is preliminary data.</text>
</comment>
<proteinExistence type="predicted"/>
<dbReference type="EMBL" id="CM039433">
    <property type="protein sequence ID" value="KAI4328131.1"/>
    <property type="molecule type" value="Genomic_DNA"/>
</dbReference>
<reference evidence="1 2" key="1">
    <citation type="journal article" date="2022" name="DNA Res.">
        <title>Chromosomal-level genome assembly of the orchid tree Bauhinia variegata (Leguminosae; Cercidoideae) supports the allotetraploid origin hypothesis of Bauhinia.</title>
        <authorList>
            <person name="Zhong Y."/>
            <person name="Chen Y."/>
            <person name="Zheng D."/>
            <person name="Pang J."/>
            <person name="Liu Y."/>
            <person name="Luo S."/>
            <person name="Meng S."/>
            <person name="Qian L."/>
            <person name="Wei D."/>
            <person name="Dai S."/>
            <person name="Zhou R."/>
        </authorList>
    </citation>
    <scope>NUCLEOTIDE SEQUENCE [LARGE SCALE GENOMIC DNA]</scope>
    <source>
        <strain evidence="1">BV-YZ2020</strain>
    </source>
</reference>
<protein>
    <submittedName>
        <fullName evidence="1">Uncharacterized protein</fullName>
    </submittedName>
</protein>
<name>A0ACB9MVS3_BAUVA</name>
<evidence type="ECO:0000313" key="2">
    <source>
        <dbReference type="Proteomes" id="UP000828941"/>
    </source>
</evidence>
<evidence type="ECO:0000313" key="1">
    <source>
        <dbReference type="EMBL" id="KAI4328131.1"/>
    </source>
</evidence>
<accession>A0ACB9MVS3</accession>
<keyword evidence="2" id="KW-1185">Reference proteome</keyword>
<sequence>MLQRAASNAYSWWWASHIRTKQSKWLEQNLQDMEAKVGAALKILHEEGDSFVRRAEMYYRQRPELIEFVEEAYRGYRSLAERYDHISTELQKANNTIASCFPDQVPFMDDDDDDDGGSPRAPRKMPEGPKANNPSKVPKPPESTPPRRDLKSVIKSATKKFSIKKAAAATKPKSGLSKQEARQEVDKLQKQILTLQTVKEFVKSSYDSSLARYWETEEQIKELQDKVSSLEDEVGEAIVIEDDEARQLMAEAALKSCQDALSQLQMKQEKSIGETKIESKRVKEARDKLESLMDEFNCNQSNRREPKAKKGFKKTKELDEDVDRMSDQTQELQAQELQLLREKIEVHFEDGASLSVTEMADKINELVNKVISLETAVSSQDALVNRLRTETDDLQSHIRTLEDDKASLINDKTDLNNKLREMEDKLQEVQDLNNIVQDQNTNLQSNLEHILDKVQDVKLDEKVEIKDLSQTERRLTGEAESEYGFEEQDTLKKDNSISSFNSGIKLLTKGFQVTGLVGGDVNSNEELQVTSLVEGDVKSNKDLRGIGLAEGDVKSNKELQVTDPVEGDVKSDKVLPVTGSIESHVISDIELQVRNLAKGDVNSNKELQVTGLIEGDVKSDKMLPATGSVEGDVMSDKELQVTGSAKGDVKSNKKLQVTGLVEGDVKSDKRLPVTGSVDGDVMSNKELQVTGSPERGVKLDNELKITSSLEKQDSSPLKSKSPKELKEQEKIVIPGNSDKQAKEDVTVSNTAGNQNVSQPRETSEANKFSGISGNHKRSSAVQISSEIENTLKLDSQQHVTAQEDEPDWRRLFMNGMEEREKVLLIEYTNALRSYKDVKKQFSELEKKSQDTLFDTSLKLKELKTENAMKNEEIRLLRHKLSLLQRSLEANEDLKEEMGSATAPEKEAEVPEKEDNIMAMFRVQQPATISATEERFRSSIDAILEENLDFWLNFSTTFTEIQKFESPITDLQCEVTKLVKKGKASESSSSIKYTAKSDARPIYKHLMEIHTELTVWLEKSVQLKDDLQNRFSSLCEIQEEITKALKDSAEDDDFQFTSYQAAKFQGEVLNMKTENNKIADELQAGLDHMTSLQLDVEKALGKLNDQFGFSSSKRQQEQQPNGQLRRSESRNTVPLRSFIFGVKPKKQKQSIFSCMTPAMHKKYRALKR</sequence>
<gene>
    <name evidence="1" type="ORF">L6164_020512</name>
</gene>
<dbReference type="Proteomes" id="UP000828941">
    <property type="component" value="Chromosome 8"/>
</dbReference>
<organism evidence="1 2">
    <name type="scientific">Bauhinia variegata</name>
    <name type="common">Purple orchid tree</name>
    <name type="synonym">Phanera variegata</name>
    <dbReference type="NCBI Taxonomy" id="167791"/>
    <lineage>
        <taxon>Eukaryota</taxon>
        <taxon>Viridiplantae</taxon>
        <taxon>Streptophyta</taxon>
        <taxon>Embryophyta</taxon>
        <taxon>Tracheophyta</taxon>
        <taxon>Spermatophyta</taxon>
        <taxon>Magnoliopsida</taxon>
        <taxon>eudicotyledons</taxon>
        <taxon>Gunneridae</taxon>
        <taxon>Pentapetalae</taxon>
        <taxon>rosids</taxon>
        <taxon>fabids</taxon>
        <taxon>Fabales</taxon>
        <taxon>Fabaceae</taxon>
        <taxon>Cercidoideae</taxon>
        <taxon>Cercideae</taxon>
        <taxon>Bauhiniinae</taxon>
        <taxon>Bauhinia</taxon>
    </lineage>
</organism>